<evidence type="ECO:0000313" key="4">
    <source>
        <dbReference type="EMBL" id="MEX6690789.1"/>
    </source>
</evidence>
<keyword evidence="1" id="KW-0378">Hydrolase</keyword>
<feature type="signal peptide" evidence="3">
    <location>
        <begin position="1"/>
        <end position="21"/>
    </location>
</feature>
<evidence type="ECO:0000256" key="3">
    <source>
        <dbReference type="SAM" id="SignalP"/>
    </source>
</evidence>
<dbReference type="EMBL" id="JAULBC010000010">
    <property type="protein sequence ID" value="MEX6690789.1"/>
    <property type="molecule type" value="Genomic_DNA"/>
</dbReference>
<proteinExistence type="predicted"/>
<dbReference type="InterPro" id="IPR013785">
    <property type="entry name" value="Aldolase_TIM"/>
</dbReference>
<evidence type="ECO:0000313" key="5">
    <source>
        <dbReference type="Proteomes" id="UP001560573"/>
    </source>
</evidence>
<evidence type="ECO:0008006" key="6">
    <source>
        <dbReference type="Google" id="ProtNLM"/>
    </source>
</evidence>
<dbReference type="SUPFAM" id="SSF51445">
    <property type="entry name" value="(Trans)glycosidases"/>
    <property type="match status" value="1"/>
</dbReference>
<dbReference type="InterPro" id="IPR017853">
    <property type="entry name" value="GH"/>
</dbReference>
<dbReference type="Gene3D" id="3.20.20.70">
    <property type="entry name" value="Aldolase class I"/>
    <property type="match status" value="1"/>
</dbReference>
<comment type="caution">
    <text evidence="4">The sequence shown here is derived from an EMBL/GenBank/DDBJ whole genome shotgun (WGS) entry which is preliminary data.</text>
</comment>
<gene>
    <name evidence="4" type="ORF">QTN47_24995</name>
</gene>
<sequence>MAYKKFVFVAFAALSQCTLHAQSIKQYKDSTVISNGSAKIIVNTKNGKISYRFDNNINLHNTVAYVEDSVKGMLFSDNFPKHTVSSQEVNEKNGKGLHIDITHNGSKDNISLIQHIKVFENSPMLLVSVEAKAGKDHYIATRNISPVAILPSHVGKFQIQSTDPRLLDVPFDNDNWVGSVSRKWPNASGTGYELFAVYDNNNMNGIVAGSIEHDFWKTGIVYKTGTAAGTLDSLLIYGGAATADNKSLPPLYGGYDGTHDLVPHGMMQGPTVSSPTIYICSNKDVRTAFRGYGEANVQFNGSLQWKGEAPMYWNSFGVEDVLGARNIMQPGDVLKISDFIASLTNLNSHKPVLSIDSYDQKIYSTEVLKSIGEHGAKNNQQMGFYFIPFAVWTWRDAMDSKIKGSDAVLRDVVLHDKEGRPIFYKQGDFGAYAIDPTHPAVRLSVIQSLLKAKAIKAKFLKIDFLSAGALESTTRYDSSVKSGMQAYNRGMKMVKHLIDSIMGPDIFITQAISPMFPHQYAHTRFVSTDVYSHLRDDQKGFPHYGSTEASLATGSFMWWMQGTLWPYTNLDVAIMKSFQKNPDLTEKEIKVRLYAMMVMGSILGDGSDFRQEIAAERAKKYLDNKALCDYFAHPKVFTPLQFADGDSIDQQMAFYLKADTNMLAMFNFSNKQPYTKQFSIKELGIKQGNYELKDFLTGQTLAQIKKEQSSFSLNVPVENAVLVKIVQR</sequence>
<organism evidence="4 5">
    <name type="scientific">Danxiaibacter flavus</name>
    <dbReference type="NCBI Taxonomy" id="3049108"/>
    <lineage>
        <taxon>Bacteria</taxon>
        <taxon>Pseudomonadati</taxon>
        <taxon>Bacteroidota</taxon>
        <taxon>Chitinophagia</taxon>
        <taxon>Chitinophagales</taxon>
        <taxon>Chitinophagaceae</taxon>
        <taxon>Danxiaibacter</taxon>
    </lineage>
</organism>
<dbReference type="Proteomes" id="UP001560573">
    <property type="component" value="Unassembled WGS sequence"/>
</dbReference>
<keyword evidence="2" id="KW-0326">Glycosidase</keyword>
<protein>
    <recommendedName>
        <fullName evidence="6">Alpha-galactosidase</fullName>
    </recommendedName>
</protein>
<keyword evidence="5" id="KW-1185">Reference proteome</keyword>
<reference evidence="4 5" key="1">
    <citation type="submission" date="2023-07" db="EMBL/GenBank/DDBJ databases">
        <authorList>
            <person name="Lian W.-H."/>
        </authorList>
    </citation>
    <scope>NUCLEOTIDE SEQUENCE [LARGE SCALE GENOMIC DNA]</scope>
    <source>
        <strain evidence="4 5">SYSU DXS3180</strain>
    </source>
</reference>
<accession>A0ABV3ZLP0</accession>
<evidence type="ECO:0000256" key="2">
    <source>
        <dbReference type="ARBA" id="ARBA00023295"/>
    </source>
</evidence>
<evidence type="ECO:0000256" key="1">
    <source>
        <dbReference type="ARBA" id="ARBA00022801"/>
    </source>
</evidence>
<keyword evidence="3" id="KW-0732">Signal</keyword>
<dbReference type="InterPro" id="IPR013780">
    <property type="entry name" value="Glyco_hydro_b"/>
</dbReference>
<feature type="chain" id="PRO_5047105042" description="Alpha-galactosidase" evidence="3">
    <location>
        <begin position="22"/>
        <end position="728"/>
    </location>
</feature>
<dbReference type="Gene3D" id="2.60.40.1180">
    <property type="entry name" value="Golgi alpha-mannosidase II"/>
    <property type="match status" value="1"/>
</dbReference>
<dbReference type="RefSeq" id="WP_369332204.1">
    <property type="nucleotide sequence ID" value="NZ_JAULBC010000010.1"/>
</dbReference>
<name>A0ABV3ZLP0_9BACT</name>